<dbReference type="RefSeq" id="WP_379599024.1">
    <property type="nucleotide sequence ID" value="NZ_JBHRTN010000020.1"/>
</dbReference>
<keyword evidence="2" id="KW-1185">Reference proteome</keyword>
<reference evidence="2" key="1">
    <citation type="journal article" date="2019" name="Int. J. Syst. Evol. Microbiol.">
        <title>The Global Catalogue of Microorganisms (GCM) 10K type strain sequencing project: providing services to taxonomists for standard genome sequencing and annotation.</title>
        <authorList>
            <consortium name="The Broad Institute Genomics Platform"/>
            <consortium name="The Broad Institute Genome Sequencing Center for Infectious Disease"/>
            <person name="Wu L."/>
            <person name="Ma J."/>
        </authorList>
    </citation>
    <scope>NUCLEOTIDE SEQUENCE [LARGE SCALE GENOMIC DNA]</scope>
    <source>
        <strain evidence="2">KCTC 52094</strain>
    </source>
</reference>
<name>A0ABV7G396_9PROT</name>
<accession>A0ABV7G396</accession>
<dbReference type="EMBL" id="JBHRTN010000020">
    <property type="protein sequence ID" value="MFC3127184.1"/>
    <property type="molecule type" value="Genomic_DNA"/>
</dbReference>
<sequence length="284" mass="31305">MHPSPTWATPAPNFRTAASQRNRSLPGIEIAFAVMSAPSPSGAQSDHDEIAKQLANPVASLISVPLQNNFDYGGRTGDAFRYTLNVQPVIPISIDENWNLITRTILPISHAERVYPDHRSGLGDVTQSFFLSPARPTRSGITWGAGPIFLYPSGTEGLGQRQWGAGPTGVMLKQSGPWIYGLLANHIWSLGGTPDTTRDVDATFLQPFINYVTPGQTTYYLNTESRYDWSRRDWTVPINIGVNQLVSVSGQRMQFGGWLRYFTASPSGESDWGFRLNLVFVFPG</sequence>
<evidence type="ECO:0000313" key="2">
    <source>
        <dbReference type="Proteomes" id="UP001595593"/>
    </source>
</evidence>
<dbReference type="Proteomes" id="UP001595593">
    <property type="component" value="Unassembled WGS sequence"/>
</dbReference>
<protein>
    <submittedName>
        <fullName evidence="1">Transporter</fullName>
    </submittedName>
</protein>
<evidence type="ECO:0000313" key="1">
    <source>
        <dbReference type="EMBL" id="MFC3127184.1"/>
    </source>
</evidence>
<organism evidence="1 2">
    <name type="scientific">Teichococcus globiformis</name>
    <dbReference type="NCBI Taxonomy" id="2307229"/>
    <lineage>
        <taxon>Bacteria</taxon>
        <taxon>Pseudomonadati</taxon>
        <taxon>Pseudomonadota</taxon>
        <taxon>Alphaproteobacteria</taxon>
        <taxon>Acetobacterales</taxon>
        <taxon>Roseomonadaceae</taxon>
        <taxon>Roseomonas</taxon>
    </lineage>
</organism>
<proteinExistence type="predicted"/>
<gene>
    <name evidence="1" type="ORF">ACFOD4_19120</name>
</gene>
<comment type="caution">
    <text evidence="1">The sequence shown here is derived from an EMBL/GenBank/DDBJ whole genome shotgun (WGS) entry which is preliminary data.</text>
</comment>